<dbReference type="EMBL" id="DVOS01000036">
    <property type="protein sequence ID" value="HIV23029.1"/>
    <property type="molecule type" value="Genomic_DNA"/>
</dbReference>
<dbReference type="Proteomes" id="UP000886889">
    <property type="component" value="Unassembled WGS sequence"/>
</dbReference>
<accession>A0A9D1NZJ8</accession>
<evidence type="ECO:0000313" key="1">
    <source>
        <dbReference type="EMBL" id="HIV23029.1"/>
    </source>
</evidence>
<gene>
    <name evidence="1" type="ORF">IAC80_03720</name>
</gene>
<dbReference type="AlphaFoldDB" id="A0A9D1NZJ8"/>
<comment type="caution">
    <text evidence="1">The sequence shown here is derived from an EMBL/GenBank/DDBJ whole genome shotgun (WGS) entry which is preliminary data.</text>
</comment>
<reference evidence="1" key="1">
    <citation type="submission" date="2020-10" db="EMBL/GenBank/DDBJ databases">
        <authorList>
            <person name="Gilroy R."/>
        </authorList>
    </citation>
    <scope>NUCLEOTIDE SEQUENCE</scope>
    <source>
        <strain evidence="1">ChiBcec6-7307</strain>
    </source>
</reference>
<name>A0A9D1NZJ8_9FIRM</name>
<dbReference type="SUPFAM" id="SSF52540">
    <property type="entry name" value="P-loop containing nucleoside triphosphate hydrolases"/>
    <property type="match status" value="1"/>
</dbReference>
<reference evidence="1" key="2">
    <citation type="journal article" date="2021" name="PeerJ">
        <title>Extensive microbial diversity within the chicken gut microbiome revealed by metagenomics and culture.</title>
        <authorList>
            <person name="Gilroy R."/>
            <person name="Ravi A."/>
            <person name="Getino M."/>
            <person name="Pursley I."/>
            <person name="Horton D.L."/>
            <person name="Alikhan N.F."/>
            <person name="Baker D."/>
            <person name="Gharbi K."/>
            <person name="Hall N."/>
            <person name="Watson M."/>
            <person name="Adriaenssens E.M."/>
            <person name="Foster-Nyarko E."/>
            <person name="Jarju S."/>
            <person name="Secka A."/>
            <person name="Antonio M."/>
            <person name="Oren A."/>
            <person name="Chaudhuri R.R."/>
            <person name="La Ragione R."/>
            <person name="Hildebrand F."/>
            <person name="Pallen M.J."/>
        </authorList>
    </citation>
    <scope>NUCLEOTIDE SEQUENCE</scope>
    <source>
        <strain evidence="1">ChiBcec6-7307</strain>
    </source>
</reference>
<dbReference type="InterPro" id="IPR027417">
    <property type="entry name" value="P-loop_NTPase"/>
</dbReference>
<proteinExistence type="predicted"/>
<dbReference type="Gene3D" id="3.40.50.300">
    <property type="entry name" value="P-loop containing nucleotide triphosphate hydrolases"/>
    <property type="match status" value="1"/>
</dbReference>
<evidence type="ECO:0000313" key="2">
    <source>
        <dbReference type="Proteomes" id="UP000886889"/>
    </source>
</evidence>
<organism evidence="1 2">
    <name type="scientific">Candidatus Merdiplasma excrementigallinarum</name>
    <dbReference type="NCBI Taxonomy" id="2840864"/>
    <lineage>
        <taxon>Bacteria</taxon>
        <taxon>Bacillati</taxon>
        <taxon>Bacillota</taxon>
        <taxon>Clostridia</taxon>
        <taxon>Lachnospirales</taxon>
        <taxon>Lachnospiraceae</taxon>
        <taxon>Lachnospiraceae incertae sedis</taxon>
        <taxon>Candidatus Merdiplasma</taxon>
    </lineage>
</organism>
<sequence length="340" mass="38565">MKKSIFAVCDLEASYARNLAEYMNERRHAPFEVQAFTNLDSLEDFASQNHIELLLISTNAMCDRVKQMDVERIIILSEGETMADIGENPFVYKYQPSDQLIAEVMGYYAETGPQVMPEPLSLSATELIGVYSPLGRLGKTAFALTLGEILGEKKKVLYLNLENFNGFETLFDQNYSADISDLLYFARQNEGNLIYRLSGMIRSLGRLDYIPPAFSPGDLRDVGHEEWISLFSRIEAWGDYEVIILDLGSQIEDVFQILKRCGRVYMPVLDDPVSRAKLLQFEKNLRALECGEVEEKLVRLHLPRWGRGEELELPQTLAGGTLGRYVRQLLETGRDEGGEP</sequence>
<protein>
    <submittedName>
        <fullName evidence="1">Uncharacterized protein</fullName>
    </submittedName>
</protein>
<dbReference type="Gene3D" id="3.40.50.10850">
    <property type="entry name" value="Ntrc-like two-domain protein"/>
    <property type="match status" value="1"/>
</dbReference>